<dbReference type="GO" id="GO:0036218">
    <property type="term" value="F:dTTP diphosphatase activity"/>
    <property type="evidence" value="ECO:0007669"/>
    <property type="project" value="RHEA"/>
</dbReference>
<dbReference type="PANTHER" id="PTHR43213">
    <property type="entry name" value="BIFUNCTIONAL DTTP/UTP PYROPHOSPHATASE/METHYLTRANSFERASE PROTEIN-RELATED"/>
    <property type="match status" value="1"/>
</dbReference>
<evidence type="ECO:0000256" key="3">
    <source>
        <dbReference type="ARBA" id="ARBA00023080"/>
    </source>
</evidence>
<dbReference type="InterPro" id="IPR003697">
    <property type="entry name" value="Maf-like"/>
</dbReference>
<dbReference type="NCBIfam" id="TIGR00172">
    <property type="entry name" value="maf"/>
    <property type="match status" value="1"/>
</dbReference>
<proteinExistence type="inferred from homology"/>
<dbReference type="EMBL" id="LXHC01000004">
    <property type="protein sequence ID" value="OAU98040.1"/>
    <property type="molecule type" value="Genomic_DNA"/>
</dbReference>
<comment type="function">
    <text evidence="4">Nucleoside triphosphate pyrophosphatase that hydrolyzes dTTP and UTP. May have a dual role in cell division arrest and in preventing the incorporation of modified nucleotides into cellular nucleic acids.</text>
</comment>
<reference evidence="5 6" key="1">
    <citation type="journal article" date="2016" name="Genome Biol. Evol.">
        <title>Comparative Genomic Analyses of the Moraxella catarrhalis Serosensitive and Seroresistant Lineages Demonstrate Their Independent Evolution.</title>
        <authorList>
            <person name="Earl J.P."/>
            <person name="de Vries S.P."/>
            <person name="Ahmed A."/>
            <person name="Powell E."/>
            <person name="Schultz M.P."/>
            <person name="Hermans P.W."/>
            <person name="Hill D.J."/>
            <person name="Zhou Z."/>
            <person name="Constantinidou C.I."/>
            <person name="Hu F.Z."/>
            <person name="Bootsma H.J."/>
            <person name="Ehrlich G.D."/>
        </authorList>
    </citation>
    <scope>NUCLEOTIDE SEQUENCE [LARGE SCALE GENOMIC DNA]</scope>
    <source>
        <strain evidence="5 6">Z7542</strain>
    </source>
</reference>
<keyword evidence="6" id="KW-1185">Reference proteome</keyword>
<gene>
    <name evidence="5" type="ORF">AO384_0287</name>
</gene>
<organism evidence="5 6">
    <name type="scientific">Moraxella catarrhalis</name>
    <name type="common">Branhamella catarrhalis</name>
    <dbReference type="NCBI Taxonomy" id="480"/>
    <lineage>
        <taxon>Bacteria</taxon>
        <taxon>Pseudomonadati</taxon>
        <taxon>Pseudomonadota</taxon>
        <taxon>Gammaproteobacteria</taxon>
        <taxon>Moraxellales</taxon>
        <taxon>Moraxellaceae</taxon>
        <taxon>Moraxella</taxon>
    </lineage>
</organism>
<keyword evidence="2 4" id="KW-0378">Hydrolase</keyword>
<dbReference type="Proteomes" id="UP000078228">
    <property type="component" value="Unassembled WGS sequence"/>
</dbReference>
<dbReference type="AlphaFoldDB" id="A0A198UNY7"/>
<name>A0A198UNY7_MORCA</name>
<dbReference type="GO" id="GO:0036221">
    <property type="term" value="F:UTP diphosphatase activity"/>
    <property type="evidence" value="ECO:0007669"/>
    <property type="project" value="RHEA"/>
</dbReference>
<sequence>MTLKQRSEPFDQASQKADNASVICYLELIMNDLQTLPIVLASTSPRRQELLLAAGVKFVVNAVEIDESWQTKETPTDYINRMVLTKAQQASLHDDLPNKCLLITADTIGVIDDLVLTKPKDRADAYRMWQMLSETSHEIWTAVCVSVIEAGQLIDQSVICECTKVTFAKLTQAMMADYWATGEPQDKAGAYAIQGGAMAWVLSIDGSYTNVVGLPLAQTLALIDQMLDKQ</sequence>
<feature type="active site" description="Proton acceptor" evidence="4">
    <location>
        <position position="106"/>
    </location>
</feature>
<comment type="caution">
    <text evidence="4">Lacks conserved residue(s) required for the propagation of feature annotation.</text>
</comment>
<dbReference type="EC" id="3.6.1.9" evidence="4"/>
<feature type="site" description="Important for substrate specificity" evidence="4">
    <location>
        <position position="194"/>
    </location>
</feature>
<dbReference type="InterPro" id="IPR029001">
    <property type="entry name" value="ITPase-like_fam"/>
</dbReference>
<feature type="site" description="Important for substrate specificity" evidence="4">
    <location>
        <position position="46"/>
    </location>
</feature>
<evidence type="ECO:0000256" key="4">
    <source>
        <dbReference type="HAMAP-Rule" id="MF_00528"/>
    </source>
</evidence>
<comment type="similarity">
    <text evidence="4">Belongs to the Maf family. YhdE subfamily.</text>
</comment>
<dbReference type="SUPFAM" id="SSF52972">
    <property type="entry name" value="ITPase-like"/>
    <property type="match status" value="1"/>
</dbReference>
<evidence type="ECO:0000313" key="6">
    <source>
        <dbReference type="Proteomes" id="UP000078228"/>
    </source>
</evidence>
<keyword evidence="4" id="KW-0963">Cytoplasm</keyword>
<dbReference type="PATRIC" id="fig|480.237.peg.952"/>
<comment type="catalytic activity">
    <reaction evidence="4">
        <text>dTTP + H2O = dTMP + diphosphate + H(+)</text>
        <dbReference type="Rhea" id="RHEA:28534"/>
        <dbReference type="ChEBI" id="CHEBI:15377"/>
        <dbReference type="ChEBI" id="CHEBI:15378"/>
        <dbReference type="ChEBI" id="CHEBI:33019"/>
        <dbReference type="ChEBI" id="CHEBI:37568"/>
        <dbReference type="ChEBI" id="CHEBI:63528"/>
        <dbReference type="EC" id="3.6.1.9"/>
    </reaction>
</comment>
<dbReference type="Pfam" id="PF02545">
    <property type="entry name" value="Maf"/>
    <property type="match status" value="1"/>
</dbReference>
<keyword evidence="3 4" id="KW-0546">Nucleotide metabolism</keyword>
<accession>A0A198UNY7</accession>
<protein>
    <recommendedName>
        <fullName evidence="4">dTTP/UTP pyrophosphatase</fullName>
        <shortName evidence="4">dTTPase/UTPase</shortName>
        <ecNumber evidence="4">3.6.1.9</ecNumber>
    </recommendedName>
    <alternativeName>
        <fullName evidence="4">Nucleoside triphosphate pyrophosphatase</fullName>
    </alternativeName>
    <alternativeName>
        <fullName evidence="4">Nucleotide pyrophosphatase</fullName>
        <shortName evidence="4">Nucleotide PPase</shortName>
    </alternativeName>
</protein>
<dbReference type="GO" id="GO:0009117">
    <property type="term" value="P:nucleotide metabolic process"/>
    <property type="evidence" value="ECO:0007669"/>
    <property type="project" value="UniProtKB-KW"/>
</dbReference>
<comment type="subcellular location">
    <subcellularLocation>
        <location evidence="4">Cytoplasm</location>
    </subcellularLocation>
</comment>
<comment type="caution">
    <text evidence="5">The sequence shown here is derived from an EMBL/GenBank/DDBJ whole genome shotgun (WGS) entry which is preliminary data.</text>
</comment>
<comment type="cofactor">
    <cofactor evidence="1 4">
        <name>a divalent metal cation</name>
        <dbReference type="ChEBI" id="CHEBI:60240"/>
    </cofactor>
</comment>
<evidence type="ECO:0000256" key="1">
    <source>
        <dbReference type="ARBA" id="ARBA00001968"/>
    </source>
</evidence>
<evidence type="ECO:0000256" key="2">
    <source>
        <dbReference type="ARBA" id="ARBA00022801"/>
    </source>
</evidence>
<dbReference type="PIRSF" id="PIRSF006305">
    <property type="entry name" value="Maf"/>
    <property type="match status" value="1"/>
</dbReference>
<dbReference type="PANTHER" id="PTHR43213:SF5">
    <property type="entry name" value="BIFUNCTIONAL DTTP_UTP PYROPHOSPHATASE_METHYLTRANSFERASE PROTEIN-RELATED"/>
    <property type="match status" value="1"/>
</dbReference>
<dbReference type="CDD" id="cd00555">
    <property type="entry name" value="Maf"/>
    <property type="match status" value="1"/>
</dbReference>
<evidence type="ECO:0000313" key="5">
    <source>
        <dbReference type="EMBL" id="OAU98040.1"/>
    </source>
</evidence>
<dbReference type="HAMAP" id="MF_00528">
    <property type="entry name" value="Maf"/>
    <property type="match status" value="1"/>
</dbReference>
<dbReference type="GO" id="GO:0005737">
    <property type="term" value="C:cytoplasm"/>
    <property type="evidence" value="ECO:0007669"/>
    <property type="project" value="UniProtKB-SubCell"/>
</dbReference>
<comment type="catalytic activity">
    <reaction evidence="4">
        <text>UTP + H2O = UMP + diphosphate + H(+)</text>
        <dbReference type="Rhea" id="RHEA:29395"/>
        <dbReference type="ChEBI" id="CHEBI:15377"/>
        <dbReference type="ChEBI" id="CHEBI:15378"/>
        <dbReference type="ChEBI" id="CHEBI:33019"/>
        <dbReference type="ChEBI" id="CHEBI:46398"/>
        <dbReference type="ChEBI" id="CHEBI:57865"/>
        <dbReference type="EC" id="3.6.1.9"/>
    </reaction>
</comment>
<dbReference type="Gene3D" id="3.90.950.10">
    <property type="match status" value="1"/>
</dbReference>
<feature type="site" description="Important for substrate specificity" evidence="4">
    <location>
        <position position="107"/>
    </location>
</feature>